<reference evidence="2 3" key="1">
    <citation type="submission" date="2018-11" db="EMBL/GenBank/DDBJ databases">
        <title>Genome assembly of Steccherinum ochraceum LE-BIN_3174, the white-rot fungus of the Steccherinaceae family (The Residual Polyporoid clade, Polyporales, Basidiomycota).</title>
        <authorList>
            <person name="Fedorova T.V."/>
            <person name="Glazunova O.A."/>
            <person name="Landesman E.O."/>
            <person name="Moiseenko K.V."/>
            <person name="Psurtseva N.V."/>
            <person name="Savinova O.S."/>
            <person name="Shakhova N.V."/>
            <person name="Tyazhelova T.V."/>
            <person name="Vasina D.V."/>
        </authorList>
    </citation>
    <scope>NUCLEOTIDE SEQUENCE [LARGE SCALE GENOMIC DNA]</scope>
    <source>
        <strain evidence="2 3">LE-BIN_3174</strain>
    </source>
</reference>
<evidence type="ECO:0000313" key="2">
    <source>
        <dbReference type="EMBL" id="TCD65919.1"/>
    </source>
</evidence>
<proteinExistence type="predicted"/>
<dbReference type="InterPro" id="IPR051693">
    <property type="entry name" value="UPF0046_metallophosphoest"/>
</dbReference>
<organism evidence="2 3">
    <name type="scientific">Steccherinum ochraceum</name>
    <dbReference type="NCBI Taxonomy" id="92696"/>
    <lineage>
        <taxon>Eukaryota</taxon>
        <taxon>Fungi</taxon>
        <taxon>Dikarya</taxon>
        <taxon>Basidiomycota</taxon>
        <taxon>Agaricomycotina</taxon>
        <taxon>Agaricomycetes</taxon>
        <taxon>Polyporales</taxon>
        <taxon>Steccherinaceae</taxon>
        <taxon>Steccherinum</taxon>
    </lineage>
</organism>
<dbReference type="GO" id="GO:0016787">
    <property type="term" value="F:hydrolase activity"/>
    <property type="evidence" value="ECO:0007669"/>
    <property type="project" value="InterPro"/>
</dbReference>
<evidence type="ECO:0000313" key="3">
    <source>
        <dbReference type="Proteomes" id="UP000292702"/>
    </source>
</evidence>
<dbReference type="Proteomes" id="UP000292702">
    <property type="component" value="Unassembled WGS sequence"/>
</dbReference>
<dbReference type="CDD" id="cd07379">
    <property type="entry name" value="MPP_239FB"/>
    <property type="match status" value="1"/>
</dbReference>
<feature type="non-terminal residue" evidence="2">
    <location>
        <position position="240"/>
    </location>
</feature>
<dbReference type="Pfam" id="PF00149">
    <property type="entry name" value="Metallophos"/>
    <property type="match status" value="1"/>
</dbReference>
<dbReference type="PANTHER" id="PTHR12905">
    <property type="entry name" value="METALLOPHOSPHOESTERASE"/>
    <property type="match status" value="1"/>
</dbReference>
<dbReference type="OrthoDB" id="630188at2759"/>
<protein>
    <recommendedName>
        <fullName evidence="1">Calcineurin-like phosphoesterase domain-containing protein</fullName>
    </recommendedName>
</protein>
<dbReference type="InterPro" id="IPR029052">
    <property type="entry name" value="Metallo-depent_PP-like"/>
</dbReference>
<keyword evidence="3" id="KW-1185">Reference proteome</keyword>
<feature type="domain" description="Calcineurin-like phosphoesterase" evidence="1">
    <location>
        <begin position="73"/>
        <end position="223"/>
    </location>
</feature>
<dbReference type="Gene3D" id="3.60.21.10">
    <property type="match status" value="1"/>
</dbReference>
<dbReference type="PANTHER" id="PTHR12905:SF28">
    <property type="entry name" value="RHAMNOGALACTURONATE LYASE C-RELATED"/>
    <property type="match status" value="1"/>
</dbReference>
<accession>A0A4R0RLC9</accession>
<dbReference type="InterPro" id="IPR004843">
    <property type="entry name" value="Calcineurin-like_PHP"/>
</dbReference>
<evidence type="ECO:0000259" key="1">
    <source>
        <dbReference type="Pfam" id="PF00149"/>
    </source>
</evidence>
<dbReference type="EMBL" id="RWJN01000157">
    <property type="protein sequence ID" value="TCD65919.1"/>
    <property type="molecule type" value="Genomic_DNA"/>
</dbReference>
<dbReference type="AlphaFoldDB" id="A0A4R0RLC9"/>
<sequence>MTGGSIKGTTKRPPAAALSARWIMAGLDDLLHRRPPTAWDHFTSSPLLFLARSLYAPTLSVSAISASTTPPIRLVCISDTHNTHHAQPPLPDGDVLIHAGDLTQSGSASELDDALTWLAAHPHPHKVFIAGNHDRALAAAPEDVRIQAGLTYLEDTDVELTVRGRTLRIYGSPHTPRHGSWPFQYPRVRPASYDDLSISGEAHAVWSRIPPTTDVLVTHGPPFAHLDLDRFGCYALLAAL</sequence>
<name>A0A4R0RLC9_9APHY</name>
<dbReference type="SUPFAM" id="SSF56300">
    <property type="entry name" value="Metallo-dependent phosphatases"/>
    <property type="match status" value="1"/>
</dbReference>
<comment type="caution">
    <text evidence="2">The sequence shown here is derived from an EMBL/GenBank/DDBJ whole genome shotgun (WGS) entry which is preliminary data.</text>
</comment>
<gene>
    <name evidence="2" type="ORF">EIP91_001987</name>
</gene>